<dbReference type="GO" id="GO:0051301">
    <property type="term" value="P:cell division"/>
    <property type="evidence" value="ECO:0007669"/>
    <property type="project" value="UniProtKB-KW"/>
</dbReference>
<gene>
    <name evidence="5" type="primary">scpB</name>
    <name evidence="5" type="ORF">I0Q91_10570</name>
</gene>
<dbReference type="PIRSF" id="PIRSF019345">
    <property type="entry name" value="ScpB"/>
    <property type="match status" value="1"/>
</dbReference>
<dbReference type="NCBIfam" id="TIGR00281">
    <property type="entry name" value="SMC-Scp complex subunit ScpB"/>
    <property type="match status" value="1"/>
</dbReference>
<proteinExistence type="predicted"/>
<dbReference type="Pfam" id="PF04079">
    <property type="entry name" value="SMC_ScpB"/>
    <property type="match status" value="1"/>
</dbReference>
<protein>
    <submittedName>
        <fullName evidence="5">SMC-Scp complex subunit ScpB</fullName>
    </submittedName>
</protein>
<evidence type="ECO:0000313" key="6">
    <source>
        <dbReference type="Proteomes" id="UP000621436"/>
    </source>
</evidence>
<dbReference type="GO" id="GO:0051304">
    <property type="term" value="P:chromosome separation"/>
    <property type="evidence" value="ECO:0007669"/>
    <property type="project" value="InterPro"/>
</dbReference>
<reference evidence="5" key="1">
    <citation type="submission" date="2020-11" db="EMBL/GenBank/DDBJ databases">
        <title>Halonatronomonas betainensis gen. nov., sp. nov. a novel haloalkaliphilic representative of the family Halanaerobiacae capable of betaine degradation.</title>
        <authorList>
            <person name="Boltyanskaya Y."/>
            <person name="Kevbrin V."/>
            <person name="Detkova E."/>
            <person name="Grouzdev D.S."/>
            <person name="Koziaeva V."/>
            <person name="Zhilina T."/>
        </authorList>
    </citation>
    <scope>NUCLEOTIDE SEQUENCE</scope>
    <source>
        <strain evidence="5">Z-7014</strain>
    </source>
</reference>
<dbReference type="EMBL" id="JADPIE010000006">
    <property type="protein sequence ID" value="MBF8437527.1"/>
    <property type="molecule type" value="Genomic_DNA"/>
</dbReference>
<evidence type="ECO:0000256" key="4">
    <source>
        <dbReference type="ARBA" id="ARBA00023306"/>
    </source>
</evidence>
<keyword evidence="3" id="KW-0159">Chromosome partition</keyword>
<keyword evidence="4" id="KW-0131">Cell cycle</keyword>
<evidence type="ECO:0000313" key="5">
    <source>
        <dbReference type="EMBL" id="MBF8437527.1"/>
    </source>
</evidence>
<dbReference type="Proteomes" id="UP000621436">
    <property type="component" value="Unassembled WGS sequence"/>
</dbReference>
<organism evidence="5 6">
    <name type="scientific">Halonatronomonas betaini</name>
    <dbReference type="NCBI Taxonomy" id="2778430"/>
    <lineage>
        <taxon>Bacteria</taxon>
        <taxon>Bacillati</taxon>
        <taxon>Bacillota</taxon>
        <taxon>Clostridia</taxon>
        <taxon>Halanaerobiales</taxon>
        <taxon>Halarsenatibacteraceae</taxon>
        <taxon>Halonatronomonas</taxon>
    </lineage>
</organism>
<dbReference type="InterPro" id="IPR036388">
    <property type="entry name" value="WH-like_DNA-bd_sf"/>
</dbReference>
<name>A0A931ARB1_9FIRM</name>
<dbReference type="SUPFAM" id="SSF46785">
    <property type="entry name" value="Winged helix' DNA-binding domain"/>
    <property type="match status" value="2"/>
</dbReference>
<keyword evidence="1" id="KW-0963">Cytoplasm</keyword>
<dbReference type="InterPro" id="IPR036390">
    <property type="entry name" value="WH_DNA-bd_sf"/>
</dbReference>
<evidence type="ECO:0000256" key="1">
    <source>
        <dbReference type="ARBA" id="ARBA00022490"/>
    </source>
</evidence>
<comment type="caution">
    <text evidence="5">The sequence shown here is derived from an EMBL/GenBank/DDBJ whole genome shotgun (WGS) entry which is preliminary data.</text>
</comment>
<keyword evidence="2" id="KW-0132">Cell division</keyword>
<dbReference type="RefSeq" id="WP_270454521.1">
    <property type="nucleotide sequence ID" value="NZ_JADPIE010000006.1"/>
</dbReference>
<dbReference type="PANTHER" id="PTHR34298:SF2">
    <property type="entry name" value="SEGREGATION AND CONDENSATION PROTEIN B"/>
    <property type="match status" value="1"/>
</dbReference>
<evidence type="ECO:0000256" key="2">
    <source>
        <dbReference type="ARBA" id="ARBA00022618"/>
    </source>
</evidence>
<evidence type="ECO:0000256" key="3">
    <source>
        <dbReference type="ARBA" id="ARBA00022829"/>
    </source>
</evidence>
<dbReference type="Gene3D" id="1.10.10.10">
    <property type="entry name" value="Winged helix-like DNA-binding domain superfamily/Winged helix DNA-binding domain"/>
    <property type="match status" value="2"/>
</dbReference>
<dbReference type="PANTHER" id="PTHR34298">
    <property type="entry name" value="SEGREGATION AND CONDENSATION PROTEIN B"/>
    <property type="match status" value="1"/>
</dbReference>
<keyword evidence="6" id="KW-1185">Reference proteome</keyword>
<dbReference type="AlphaFoldDB" id="A0A931ARB1"/>
<accession>A0A931ARB1</accession>
<dbReference type="InterPro" id="IPR005234">
    <property type="entry name" value="ScpB_csome_segregation"/>
</dbReference>
<sequence length="192" mass="22012">MSQTKEEQLEFKFDPEVIARLEALLFASPEVLSLHQLSSGLEMTKGDIKKALKQLQLEYEKPERGLELKEYDGNYTLTNKKSLGQLIKDILAAPREVNLTEASLETLAIVAYHQPVTRTEIEEVRGVRVDQTLRTLSKYDLIKELGRREQPGNPIEYGTTEEFLTFFDLKDLNQLPDRKSLAEEEDQENGRS</sequence>